<dbReference type="PANTHER" id="PTHR43527">
    <property type="entry name" value="4-DIPHOSPHOCYTIDYL-2-C-METHYL-D-ERYTHRITOL KINASE, CHLOROPLASTIC"/>
    <property type="match status" value="1"/>
</dbReference>
<dbReference type="InterPro" id="IPR036554">
    <property type="entry name" value="GHMP_kinase_C_sf"/>
</dbReference>
<protein>
    <recommendedName>
        <fullName evidence="3 9">4-diphosphocytidyl-2-C-methyl-D-erythritol kinase</fullName>
        <shortName evidence="9">CMK</shortName>
        <ecNumber evidence="2 9">2.7.1.148</ecNumber>
    </recommendedName>
    <alternativeName>
        <fullName evidence="8 9">4-(cytidine-5'-diphospho)-2-C-methyl-D-erythritol kinase</fullName>
    </alternativeName>
</protein>
<accession>A0A286TXN4</accession>
<comment type="caution">
    <text evidence="12">The sequence shown here is derived from an EMBL/GenBank/DDBJ whole genome shotgun (WGS) entry which is preliminary data.</text>
</comment>
<evidence type="ECO:0000256" key="2">
    <source>
        <dbReference type="ARBA" id="ARBA00012052"/>
    </source>
</evidence>
<evidence type="ECO:0000259" key="11">
    <source>
        <dbReference type="Pfam" id="PF08544"/>
    </source>
</evidence>
<dbReference type="Gene3D" id="3.30.230.10">
    <property type="match status" value="1"/>
</dbReference>
<feature type="domain" description="GHMP kinase C-terminal" evidence="11">
    <location>
        <begin position="214"/>
        <end position="277"/>
    </location>
</feature>
<dbReference type="PIRSF" id="PIRSF010376">
    <property type="entry name" value="IspE"/>
    <property type="match status" value="1"/>
</dbReference>
<dbReference type="EMBL" id="BAOS01000013">
    <property type="protein sequence ID" value="GAX60636.1"/>
    <property type="molecule type" value="Genomic_DNA"/>
</dbReference>
<comment type="similarity">
    <text evidence="1 9">Belongs to the GHMP kinase family. IspE subfamily.</text>
</comment>
<evidence type="ECO:0000256" key="7">
    <source>
        <dbReference type="ARBA" id="ARBA00022840"/>
    </source>
</evidence>
<dbReference type="RefSeq" id="WP_096894028.1">
    <property type="nucleotide sequence ID" value="NZ_BAOS01000013.1"/>
</dbReference>
<name>A0A286TXN4_9BACT</name>
<keyword evidence="6 9" id="KW-0418">Kinase</keyword>
<dbReference type="Pfam" id="PF00288">
    <property type="entry name" value="GHMP_kinases_N"/>
    <property type="match status" value="1"/>
</dbReference>
<dbReference type="Proteomes" id="UP000218542">
    <property type="component" value="Unassembled WGS sequence"/>
</dbReference>
<dbReference type="GO" id="GO:0019288">
    <property type="term" value="P:isopentenyl diphosphate biosynthetic process, methylerythritol 4-phosphate pathway"/>
    <property type="evidence" value="ECO:0007669"/>
    <property type="project" value="UniProtKB-UniRule"/>
</dbReference>
<dbReference type="OrthoDB" id="9809438at2"/>
<dbReference type="NCBIfam" id="TIGR00154">
    <property type="entry name" value="ispE"/>
    <property type="match status" value="1"/>
</dbReference>
<dbReference type="SUPFAM" id="SSF54211">
    <property type="entry name" value="Ribosomal protein S5 domain 2-like"/>
    <property type="match status" value="1"/>
</dbReference>
<dbReference type="AlphaFoldDB" id="A0A286TXN4"/>
<dbReference type="GO" id="GO:0005524">
    <property type="term" value="F:ATP binding"/>
    <property type="evidence" value="ECO:0007669"/>
    <property type="project" value="UniProtKB-UniRule"/>
</dbReference>
<keyword evidence="4 9" id="KW-0808">Transferase</keyword>
<dbReference type="EC" id="2.7.1.148" evidence="2 9"/>
<proteinExistence type="inferred from homology"/>
<comment type="pathway">
    <text evidence="9">Isoprenoid biosynthesis; isopentenyl diphosphate biosynthesis via DXP pathway; isopentenyl diphosphate from 1-deoxy-D-xylulose 5-phosphate: step 3/6.</text>
</comment>
<dbReference type="InterPro" id="IPR006204">
    <property type="entry name" value="GHMP_kinase_N_dom"/>
</dbReference>
<dbReference type="InterPro" id="IPR013750">
    <property type="entry name" value="GHMP_kinase_C_dom"/>
</dbReference>
<evidence type="ECO:0000256" key="4">
    <source>
        <dbReference type="ARBA" id="ARBA00022679"/>
    </source>
</evidence>
<dbReference type="GO" id="GO:0050515">
    <property type="term" value="F:4-(cytidine 5'-diphospho)-2-C-methyl-D-erythritol kinase activity"/>
    <property type="evidence" value="ECO:0007669"/>
    <property type="project" value="UniProtKB-UniRule"/>
</dbReference>
<dbReference type="Gene3D" id="3.30.70.890">
    <property type="entry name" value="GHMP kinase, C-terminal domain"/>
    <property type="match status" value="1"/>
</dbReference>
<dbReference type="Pfam" id="PF08544">
    <property type="entry name" value="GHMP_kinases_C"/>
    <property type="match status" value="1"/>
</dbReference>
<dbReference type="SUPFAM" id="SSF55060">
    <property type="entry name" value="GHMP Kinase, C-terminal domain"/>
    <property type="match status" value="1"/>
</dbReference>
<evidence type="ECO:0000256" key="5">
    <source>
        <dbReference type="ARBA" id="ARBA00022741"/>
    </source>
</evidence>
<evidence type="ECO:0000259" key="10">
    <source>
        <dbReference type="Pfam" id="PF00288"/>
    </source>
</evidence>
<feature type="binding site" evidence="9">
    <location>
        <begin position="100"/>
        <end position="110"/>
    </location>
    <ligand>
        <name>ATP</name>
        <dbReference type="ChEBI" id="CHEBI:30616"/>
    </ligand>
</feature>
<keyword evidence="13" id="KW-1185">Reference proteome</keyword>
<dbReference type="HAMAP" id="MF_00061">
    <property type="entry name" value="IspE"/>
    <property type="match status" value="1"/>
</dbReference>
<gene>
    <name evidence="9" type="primary">ispE</name>
    <name evidence="12" type="ORF">SCALIN_C13_0149</name>
</gene>
<evidence type="ECO:0000256" key="6">
    <source>
        <dbReference type="ARBA" id="ARBA00022777"/>
    </source>
</evidence>
<dbReference type="PANTHER" id="PTHR43527:SF2">
    <property type="entry name" value="4-DIPHOSPHOCYTIDYL-2-C-METHYL-D-ERYTHRITOL KINASE, CHLOROPLASTIC"/>
    <property type="match status" value="1"/>
</dbReference>
<feature type="active site" evidence="9">
    <location>
        <position position="142"/>
    </location>
</feature>
<dbReference type="GO" id="GO:0016114">
    <property type="term" value="P:terpenoid biosynthetic process"/>
    <property type="evidence" value="ECO:0007669"/>
    <property type="project" value="UniProtKB-UniRule"/>
</dbReference>
<dbReference type="UniPathway" id="UPA00056">
    <property type="reaction ID" value="UER00094"/>
</dbReference>
<feature type="domain" description="GHMP kinase N-terminal" evidence="10">
    <location>
        <begin position="72"/>
        <end position="149"/>
    </location>
</feature>
<feature type="active site" evidence="9">
    <location>
        <position position="17"/>
    </location>
</feature>
<dbReference type="InterPro" id="IPR004424">
    <property type="entry name" value="IspE"/>
</dbReference>
<keyword evidence="7 9" id="KW-0067">ATP-binding</keyword>
<organism evidence="12 13">
    <name type="scientific">Candidatus Scalindua japonica</name>
    <dbReference type="NCBI Taxonomy" id="1284222"/>
    <lineage>
        <taxon>Bacteria</taxon>
        <taxon>Pseudomonadati</taxon>
        <taxon>Planctomycetota</taxon>
        <taxon>Candidatus Brocadiia</taxon>
        <taxon>Candidatus Brocadiales</taxon>
        <taxon>Candidatus Scalinduaceae</taxon>
        <taxon>Candidatus Scalindua</taxon>
    </lineage>
</organism>
<keyword evidence="9" id="KW-0414">Isoprene biosynthesis</keyword>
<comment type="catalytic activity">
    <reaction evidence="9">
        <text>4-CDP-2-C-methyl-D-erythritol + ATP = 4-CDP-2-C-methyl-D-erythritol 2-phosphate + ADP + H(+)</text>
        <dbReference type="Rhea" id="RHEA:18437"/>
        <dbReference type="ChEBI" id="CHEBI:15378"/>
        <dbReference type="ChEBI" id="CHEBI:30616"/>
        <dbReference type="ChEBI" id="CHEBI:57823"/>
        <dbReference type="ChEBI" id="CHEBI:57919"/>
        <dbReference type="ChEBI" id="CHEBI:456216"/>
        <dbReference type="EC" id="2.7.1.148"/>
    </reaction>
</comment>
<sequence length="290" mass="32072">MKKENNKNIISIEAPAKVNLFLEILGKRDDGYHEIETIMQEIDLVDSLRFEEIQEGVKLECNDNNIPSDHDNLVCKAANLFLKECGVKKGVLINLEKKIPVGAGLGGGSSDAAATLKALNLLWKVGLSDEELIEFAAKLGSDIPFFIKGKTSLCSGRGEKVSPVEVRSKMDYIILFPHVHISTETIYKNLKIDLTKKRKDVSFFSNALKYSEVSDIGKLLFNRLEEAIFTIYPDLLQVKESLEVFDFCGLSISGSGSAFFGLCNDRHQAEVIKSKVEFSGTGNVFVVTSV</sequence>
<comment type="function">
    <text evidence="9">Catalyzes the phosphorylation of the position 2 hydroxy group of 4-diphosphocytidyl-2C-methyl-D-erythritol.</text>
</comment>
<evidence type="ECO:0000313" key="12">
    <source>
        <dbReference type="EMBL" id="GAX60636.1"/>
    </source>
</evidence>
<evidence type="ECO:0000256" key="8">
    <source>
        <dbReference type="ARBA" id="ARBA00032554"/>
    </source>
</evidence>
<keyword evidence="5 9" id="KW-0547">Nucleotide-binding</keyword>
<evidence type="ECO:0000256" key="9">
    <source>
        <dbReference type="HAMAP-Rule" id="MF_00061"/>
    </source>
</evidence>
<evidence type="ECO:0000256" key="3">
    <source>
        <dbReference type="ARBA" id="ARBA00017473"/>
    </source>
</evidence>
<dbReference type="InterPro" id="IPR020568">
    <property type="entry name" value="Ribosomal_Su5_D2-typ_SF"/>
</dbReference>
<reference evidence="13" key="1">
    <citation type="journal article" date="2017" name="Environ. Microbiol. Rep.">
        <title>Genetic Diversity of Marine Anaerobic Ammonium-Oxidizing Bacteria as Revealed by Genomic and Proteomic Analyses of 'Candidatus Scalindua japonica'.</title>
        <authorList>
            <person name="Oshiki M."/>
            <person name="Mizuto K."/>
            <person name="Kimura Z."/>
            <person name="Kindaichi T."/>
            <person name="Satoh H."/>
            <person name="Okabe S."/>
        </authorList>
    </citation>
    <scope>NUCLEOTIDE SEQUENCE [LARGE SCALE GENOMIC DNA]</scope>
    <source>
        <strain evidence="13">husup-a2</strain>
    </source>
</reference>
<evidence type="ECO:0000256" key="1">
    <source>
        <dbReference type="ARBA" id="ARBA00009684"/>
    </source>
</evidence>
<evidence type="ECO:0000313" key="13">
    <source>
        <dbReference type="Proteomes" id="UP000218542"/>
    </source>
</evidence>
<dbReference type="InterPro" id="IPR014721">
    <property type="entry name" value="Ribsml_uS5_D2-typ_fold_subgr"/>
</dbReference>